<comment type="caution">
    <text evidence="1">The sequence shown here is derived from an EMBL/GenBank/DDBJ whole genome shotgun (WGS) entry which is preliminary data.</text>
</comment>
<dbReference type="PANTHER" id="PTHR12101">
    <property type="entry name" value="POPEYE DOMAIN CONTAINING PROTEIN"/>
    <property type="match status" value="1"/>
</dbReference>
<dbReference type="GO" id="GO:0042391">
    <property type="term" value="P:regulation of membrane potential"/>
    <property type="evidence" value="ECO:0007669"/>
    <property type="project" value="TreeGrafter"/>
</dbReference>
<organism evidence="1 2">
    <name type="scientific">Polyplax serrata</name>
    <name type="common">Common mouse louse</name>
    <dbReference type="NCBI Taxonomy" id="468196"/>
    <lineage>
        <taxon>Eukaryota</taxon>
        <taxon>Metazoa</taxon>
        <taxon>Ecdysozoa</taxon>
        <taxon>Arthropoda</taxon>
        <taxon>Hexapoda</taxon>
        <taxon>Insecta</taxon>
        <taxon>Pterygota</taxon>
        <taxon>Neoptera</taxon>
        <taxon>Paraneoptera</taxon>
        <taxon>Psocodea</taxon>
        <taxon>Troctomorpha</taxon>
        <taxon>Phthiraptera</taxon>
        <taxon>Anoplura</taxon>
        <taxon>Polyplacidae</taxon>
        <taxon>Polyplax</taxon>
    </lineage>
</organism>
<reference evidence="1 2" key="1">
    <citation type="submission" date="2023-10" db="EMBL/GenBank/DDBJ databases">
        <title>Genomes of two closely related lineages of the louse Polyplax serrata with different host specificities.</title>
        <authorList>
            <person name="Martinu J."/>
            <person name="Tarabai H."/>
            <person name="Stefka J."/>
            <person name="Hypsa V."/>
        </authorList>
    </citation>
    <scope>NUCLEOTIDE SEQUENCE [LARGE SCALE GENOMIC DNA]</scope>
    <source>
        <strain evidence="1">HR10_N</strain>
    </source>
</reference>
<dbReference type="PANTHER" id="PTHR12101:SF1">
    <property type="entry name" value="BVES"/>
    <property type="match status" value="1"/>
</dbReference>
<name>A0AAN8S0D7_POLSC</name>
<dbReference type="Proteomes" id="UP001372834">
    <property type="component" value="Unassembled WGS sequence"/>
</dbReference>
<dbReference type="GO" id="GO:0007507">
    <property type="term" value="P:heart development"/>
    <property type="evidence" value="ECO:0007669"/>
    <property type="project" value="TreeGrafter"/>
</dbReference>
<dbReference type="GO" id="GO:0030552">
    <property type="term" value="F:cAMP binding"/>
    <property type="evidence" value="ECO:0007669"/>
    <property type="project" value="TreeGrafter"/>
</dbReference>
<dbReference type="AlphaFoldDB" id="A0AAN8S0D7"/>
<evidence type="ECO:0000313" key="2">
    <source>
        <dbReference type="Proteomes" id="UP001372834"/>
    </source>
</evidence>
<evidence type="ECO:0000313" key="1">
    <source>
        <dbReference type="EMBL" id="KAK6636657.1"/>
    </source>
</evidence>
<protein>
    <submittedName>
        <fullName evidence="1">Uncharacterized protein</fullName>
    </submittedName>
</protein>
<dbReference type="EMBL" id="JAWJWE010000004">
    <property type="protein sequence ID" value="KAK6636657.1"/>
    <property type="molecule type" value="Genomic_DNA"/>
</dbReference>
<dbReference type="InterPro" id="IPR006916">
    <property type="entry name" value="POPDC1-3"/>
</dbReference>
<accession>A0AAN8S0D7</accession>
<dbReference type="GO" id="GO:0042383">
    <property type="term" value="C:sarcolemma"/>
    <property type="evidence" value="ECO:0007669"/>
    <property type="project" value="TreeGrafter"/>
</dbReference>
<sequence>MVGLPGIIWDSDERFFPQIRLLRWAKEIERFNAYCGDDGGGDGTNKSPRELGNGTWDAAQVREKVFSHGKVYLALFRPLKVNRHQFKKVLNCMKLIRQLKYQEVYAQERATKVDSLSLVLSGK</sequence>
<proteinExistence type="predicted"/>
<dbReference type="GO" id="GO:0051146">
    <property type="term" value="P:striated muscle cell differentiation"/>
    <property type="evidence" value="ECO:0007669"/>
    <property type="project" value="TreeGrafter"/>
</dbReference>
<gene>
    <name evidence="1" type="ORF">RUM43_010319</name>
</gene>